<proteinExistence type="predicted"/>
<evidence type="ECO:0000313" key="2">
    <source>
        <dbReference type="Proteomes" id="UP000220629"/>
    </source>
</evidence>
<dbReference type="InterPro" id="IPR036291">
    <property type="entry name" value="NAD(P)-bd_dom_sf"/>
</dbReference>
<sequence length="230" mass="25146">MKLLLTGATGFAGGQVLRQALDDPTIESVTVLTRRALGLEHPKLRQVLRDDFLDYSDLDLAGFGACVWCLGVSQSQVRQDVYVRITHDYALAAARALFAANPALRFCFLSGRGADPEERQRALYRRIKGRTERALGALAGKVYVFRPAYIRPTAISGPRQDIGRWLAPIGTVISWFGPGLSVDCEQLAACLLDVAKYGARETLFENLAIRNWGTPQANEARPGAAGGQRN</sequence>
<gene>
    <name evidence="1" type="ORF">CRM94_27075</name>
</gene>
<accession>A0A2A7S3P3</accession>
<dbReference type="Gene3D" id="3.40.50.720">
    <property type="entry name" value="NAD(P)-binding Rossmann-like Domain"/>
    <property type="match status" value="1"/>
</dbReference>
<dbReference type="PANTHER" id="PTHR14097:SF8">
    <property type="entry name" value="NAD(P)-BINDING DOMAIN-CONTAINING PROTEIN"/>
    <property type="match status" value="1"/>
</dbReference>
<reference evidence="2" key="1">
    <citation type="submission" date="2017-09" db="EMBL/GenBank/DDBJ databases">
        <title>FDA dAtabase for Regulatory Grade micrObial Sequences (FDA-ARGOS): Supporting development and validation of Infectious Disease Dx tests.</title>
        <authorList>
            <person name="Minogue T."/>
            <person name="Wolcott M."/>
            <person name="Wasieloski L."/>
            <person name="Aguilar W."/>
            <person name="Moore D."/>
            <person name="Tallon L."/>
            <person name="Sadzewicz L."/>
            <person name="Ott S."/>
            <person name="Zhao X."/>
            <person name="Nagaraj S."/>
            <person name="Vavikolanu K."/>
            <person name="Aluvathingal J."/>
            <person name="Nadendla S."/>
            <person name="Sichtig H."/>
        </authorList>
    </citation>
    <scope>NUCLEOTIDE SEQUENCE [LARGE SCALE GENOMIC DNA]</scope>
    <source>
        <strain evidence="2">FDAARGOS_390</strain>
    </source>
</reference>
<dbReference type="RefSeq" id="WP_098153913.1">
    <property type="nucleotide sequence ID" value="NZ_CADEQH010000002.1"/>
</dbReference>
<comment type="caution">
    <text evidence="1">The sequence shown here is derived from an EMBL/GenBank/DDBJ whole genome shotgun (WGS) entry which is preliminary data.</text>
</comment>
<protein>
    <submittedName>
        <fullName evidence="1">Epimerase</fullName>
    </submittedName>
</protein>
<name>A0A2A7S3P3_BURGA</name>
<organism evidence="1 2">
    <name type="scientific">Burkholderia gladioli</name>
    <name type="common">Pseudomonas marginata</name>
    <name type="synonym">Phytomonas marginata</name>
    <dbReference type="NCBI Taxonomy" id="28095"/>
    <lineage>
        <taxon>Bacteria</taxon>
        <taxon>Pseudomonadati</taxon>
        <taxon>Pseudomonadota</taxon>
        <taxon>Betaproteobacteria</taxon>
        <taxon>Burkholderiales</taxon>
        <taxon>Burkholderiaceae</taxon>
        <taxon>Burkholderia</taxon>
    </lineage>
</organism>
<dbReference type="SUPFAM" id="SSF51735">
    <property type="entry name" value="NAD(P)-binding Rossmann-fold domains"/>
    <property type="match status" value="1"/>
</dbReference>
<dbReference type="EMBL" id="PDDY01000004">
    <property type="protein sequence ID" value="PEH38093.1"/>
    <property type="molecule type" value="Genomic_DNA"/>
</dbReference>
<dbReference type="PANTHER" id="PTHR14097">
    <property type="entry name" value="OXIDOREDUCTASE HTATIP2"/>
    <property type="match status" value="1"/>
</dbReference>
<dbReference type="Proteomes" id="UP000220629">
    <property type="component" value="Unassembled WGS sequence"/>
</dbReference>
<evidence type="ECO:0000313" key="1">
    <source>
        <dbReference type="EMBL" id="PEH38093.1"/>
    </source>
</evidence>
<dbReference type="AlphaFoldDB" id="A0A2A7S3P3"/>